<feature type="non-terminal residue" evidence="1">
    <location>
        <position position="49"/>
    </location>
</feature>
<evidence type="ECO:0000313" key="2">
    <source>
        <dbReference type="Proteomes" id="UP000789920"/>
    </source>
</evidence>
<evidence type="ECO:0000313" key="1">
    <source>
        <dbReference type="EMBL" id="CAG8838033.1"/>
    </source>
</evidence>
<sequence>MKLPHSSKLNRATGHRMAMLRNMVSSLIEHERIKTTLAKAKEARKLADK</sequence>
<organism evidence="1 2">
    <name type="scientific">Racocetra persica</name>
    <dbReference type="NCBI Taxonomy" id="160502"/>
    <lineage>
        <taxon>Eukaryota</taxon>
        <taxon>Fungi</taxon>
        <taxon>Fungi incertae sedis</taxon>
        <taxon>Mucoromycota</taxon>
        <taxon>Glomeromycotina</taxon>
        <taxon>Glomeromycetes</taxon>
        <taxon>Diversisporales</taxon>
        <taxon>Gigasporaceae</taxon>
        <taxon>Racocetra</taxon>
    </lineage>
</organism>
<dbReference type="EMBL" id="CAJVQC010119307">
    <property type="protein sequence ID" value="CAG8838033.1"/>
    <property type="molecule type" value="Genomic_DNA"/>
</dbReference>
<protein>
    <submittedName>
        <fullName evidence="1">27562_t:CDS:1</fullName>
    </submittedName>
</protein>
<gene>
    <name evidence="1" type="ORF">RPERSI_LOCUS30522</name>
</gene>
<dbReference type="Proteomes" id="UP000789920">
    <property type="component" value="Unassembled WGS sequence"/>
</dbReference>
<keyword evidence="2" id="KW-1185">Reference proteome</keyword>
<comment type="caution">
    <text evidence="1">The sequence shown here is derived from an EMBL/GenBank/DDBJ whole genome shotgun (WGS) entry which is preliminary data.</text>
</comment>
<reference evidence="1" key="1">
    <citation type="submission" date="2021-06" db="EMBL/GenBank/DDBJ databases">
        <authorList>
            <person name="Kallberg Y."/>
            <person name="Tangrot J."/>
            <person name="Rosling A."/>
        </authorList>
    </citation>
    <scope>NUCLEOTIDE SEQUENCE</scope>
    <source>
        <strain evidence="1">MA461A</strain>
    </source>
</reference>
<accession>A0ACA9SF92</accession>
<name>A0ACA9SF92_9GLOM</name>
<proteinExistence type="predicted"/>